<keyword evidence="1" id="KW-0812">Transmembrane</keyword>
<keyword evidence="1" id="KW-0472">Membrane</keyword>
<evidence type="ECO:0000313" key="3">
    <source>
        <dbReference type="Proteomes" id="UP000326838"/>
    </source>
</evidence>
<keyword evidence="3" id="KW-1185">Reference proteome</keyword>
<dbReference type="RefSeq" id="WP_150891825.1">
    <property type="nucleotide sequence ID" value="NZ_VYUY01000003.1"/>
</dbReference>
<comment type="caution">
    <text evidence="2">The sequence shown here is derived from an EMBL/GenBank/DDBJ whole genome shotgun (WGS) entry which is preliminary data.</text>
</comment>
<evidence type="ECO:0000313" key="2">
    <source>
        <dbReference type="EMBL" id="KAA9135972.1"/>
    </source>
</evidence>
<feature type="transmembrane region" description="Helical" evidence="1">
    <location>
        <begin position="6"/>
        <end position="28"/>
    </location>
</feature>
<protein>
    <recommendedName>
        <fullName evidence="4">DUF423 domain-containing protein</fullName>
    </recommendedName>
</protein>
<evidence type="ECO:0008006" key="4">
    <source>
        <dbReference type="Google" id="ProtNLM"/>
    </source>
</evidence>
<gene>
    <name evidence="2" type="ORF">F6B40_02000</name>
</gene>
<dbReference type="AlphaFoldDB" id="A0A5N0TLV0"/>
<organism evidence="2 3">
    <name type="scientific">Microbacterium caowuchunii</name>
    <dbReference type="NCBI Taxonomy" id="2614638"/>
    <lineage>
        <taxon>Bacteria</taxon>
        <taxon>Bacillati</taxon>
        <taxon>Actinomycetota</taxon>
        <taxon>Actinomycetes</taxon>
        <taxon>Micrococcales</taxon>
        <taxon>Microbacteriaceae</taxon>
        <taxon>Microbacterium</taxon>
    </lineage>
</organism>
<reference evidence="3" key="1">
    <citation type="submission" date="2019-09" db="EMBL/GenBank/DDBJ databases">
        <title>Mumia zhuanghuii sp. nov. isolated from the intestinal contents of plateau pika (Ochotona curzoniae) in the Qinghai-Tibet plateau of China.</title>
        <authorList>
            <person name="Tian Z."/>
        </authorList>
    </citation>
    <scope>NUCLEOTIDE SEQUENCE [LARGE SCALE GENOMIC DNA]</scope>
    <source>
        <strain evidence="3">L-033</strain>
    </source>
</reference>
<dbReference type="Proteomes" id="UP000326838">
    <property type="component" value="Unassembled WGS sequence"/>
</dbReference>
<sequence>MLDSTHQVIAGVVLLSVIGIAYGGRFVYTAVTGEFPANSLQKTFFRAGHAHAGVLVILGLVTMVIVQTNEVPEPFATISLGVLLAAILMPTGFFVSVLGKDPARPNPAIVVLWIGAVVLGAGLLSAGVGLIVSGITS</sequence>
<feature type="transmembrane region" description="Helical" evidence="1">
    <location>
        <begin position="49"/>
        <end position="66"/>
    </location>
</feature>
<proteinExistence type="predicted"/>
<name>A0A5N0TLV0_9MICO</name>
<evidence type="ECO:0000256" key="1">
    <source>
        <dbReference type="SAM" id="Phobius"/>
    </source>
</evidence>
<dbReference type="EMBL" id="VYUY01000003">
    <property type="protein sequence ID" value="KAA9135972.1"/>
    <property type="molecule type" value="Genomic_DNA"/>
</dbReference>
<feature type="transmembrane region" description="Helical" evidence="1">
    <location>
        <begin position="110"/>
        <end position="135"/>
    </location>
</feature>
<feature type="transmembrane region" description="Helical" evidence="1">
    <location>
        <begin position="78"/>
        <end position="98"/>
    </location>
</feature>
<accession>A0A5N0TLV0</accession>
<keyword evidence="1" id="KW-1133">Transmembrane helix</keyword>